<name>A0AAN7HPD9_9PEZI</name>
<dbReference type="Gene3D" id="3.30.70.80">
    <property type="entry name" value="Peptidase S8 propeptide/proteinase inhibitor I9"/>
    <property type="match status" value="2"/>
</dbReference>
<sequence>MPSYIVTCKKDATPEQVDQAKQYARDQGGQIGYEYTLIKGFQYGPHEPLGTGFEIADAKAYRVTFPEDSVHTLDSHEHVEAVEKDQEVRTQ</sequence>
<organism evidence="4 5">
    <name type="scientific">Corynascus novoguineensis</name>
    <dbReference type="NCBI Taxonomy" id="1126955"/>
    <lineage>
        <taxon>Eukaryota</taxon>
        <taxon>Fungi</taxon>
        <taxon>Dikarya</taxon>
        <taxon>Ascomycota</taxon>
        <taxon>Pezizomycotina</taxon>
        <taxon>Sordariomycetes</taxon>
        <taxon>Sordariomycetidae</taxon>
        <taxon>Sordariales</taxon>
        <taxon>Chaetomiaceae</taxon>
        <taxon>Corynascus</taxon>
    </lineage>
</organism>
<dbReference type="EMBL" id="MU857645">
    <property type="protein sequence ID" value="KAK4247955.1"/>
    <property type="molecule type" value="Genomic_DNA"/>
</dbReference>
<accession>A0AAN7HPD9</accession>
<keyword evidence="5" id="KW-1185">Reference proteome</keyword>
<evidence type="ECO:0000313" key="5">
    <source>
        <dbReference type="Proteomes" id="UP001303647"/>
    </source>
</evidence>
<evidence type="ECO:0000313" key="4">
    <source>
        <dbReference type="EMBL" id="KAK4247955.1"/>
    </source>
</evidence>
<dbReference type="PANTHER" id="PTHR28288">
    <property type="entry name" value="PROTEASE B INHIBITOR 2"/>
    <property type="match status" value="1"/>
</dbReference>
<gene>
    <name evidence="4" type="ORF">C7999DRAFT_31636</name>
</gene>
<feature type="region of interest" description="Disordered" evidence="2">
    <location>
        <begin position="72"/>
        <end position="91"/>
    </location>
</feature>
<dbReference type="InterPro" id="IPR037045">
    <property type="entry name" value="S8pro/Inhibitor_I9_sf"/>
</dbReference>
<dbReference type="PANTHER" id="PTHR28288:SF2">
    <property type="entry name" value="PROTEASE B INHIBITOR 2"/>
    <property type="match status" value="1"/>
</dbReference>
<evidence type="ECO:0000259" key="3">
    <source>
        <dbReference type="Pfam" id="PF05922"/>
    </source>
</evidence>
<dbReference type="GO" id="GO:0042144">
    <property type="term" value="P:vacuole fusion, non-autophagic"/>
    <property type="evidence" value="ECO:0007669"/>
    <property type="project" value="TreeGrafter"/>
</dbReference>
<comment type="similarity">
    <text evidence="1">Belongs to the protease inhibitor I9 family.</text>
</comment>
<dbReference type="SUPFAM" id="SSF54897">
    <property type="entry name" value="Protease propeptides/inhibitors"/>
    <property type="match status" value="2"/>
</dbReference>
<evidence type="ECO:0000256" key="2">
    <source>
        <dbReference type="SAM" id="MobiDB-lite"/>
    </source>
</evidence>
<protein>
    <recommendedName>
        <fullName evidence="3">Inhibitor I9 domain-containing protein</fullName>
    </recommendedName>
</protein>
<dbReference type="Proteomes" id="UP001303647">
    <property type="component" value="Unassembled WGS sequence"/>
</dbReference>
<dbReference type="InterPro" id="IPR052471">
    <property type="entry name" value="PBI_I9"/>
</dbReference>
<proteinExistence type="inferred from homology"/>
<feature type="domain" description="Inhibitor I9" evidence="3">
    <location>
        <begin position="3"/>
        <end position="91"/>
    </location>
</feature>
<dbReference type="InterPro" id="IPR010259">
    <property type="entry name" value="S8pro/Inhibitor_I9"/>
</dbReference>
<reference evidence="4" key="2">
    <citation type="submission" date="2023-05" db="EMBL/GenBank/DDBJ databases">
        <authorList>
            <consortium name="Lawrence Berkeley National Laboratory"/>
            <person name="Steindorff A."/>
            <person name="Hensen N."/>
            <person name="Bonometti L."/>
            <person name="Westerberg I."/>
            <person name="Brannstrom I.O."/>
            <person name="Guillou S."/>
            <person name="Cros-Aarteil S."/>
            <person name="Calhoun S."/>
            <person name="Haridas S."/>
            <person name="Kuo A."/>
            <person name="Mondo S."/>
            <person name="Pangilinan J."/>
            <person name="Riley R."/>
            <person name="Labutti K."/>
            <person name="Andreopoulos B."/>
            <person name="Lipzen A."/>
            <person name="Chen C."/>
            <person name="Yanf M."/>
            <person name="Daum C."/>
            <person name="Ng V."/>
            <person name="Clum A."/>
            <person name="Ohm R."/>
            <person name="Martin F."/>
            <person name="Silar P."/>
            <person name="Natvig D."/>
            <person name="Lalanne C."/>
            <person name="Gautier V."/>
            <person name="Ament-Velasquez S.L."/>
            <person name="Kruys A."/>
            <person name="Hutchinson M.I."/>
            <person name="Powell A.J."/>
            <person name="Barry K."/>
            <person name="Miller A.N."/>
            <person name="Grigoriev I.V."/>
            <person name="Debuchy R."/>
            <person name="Gladieux P."/>
            <person name="Thoren M.H."/>
            <person name="Johannesson H."/>
        </authorList>
    </citation>
    <scope>NUCLEOTIDE SEQUENCE</scope>
    <source>
        <strain evidence="4">CBS 359.72</strain>
    </source>
</reference>
<dbReference type="GO" id="GO:0004866">
    <property type="term" value="F:endopeptidase inhibitor activity"/>
    <property type="evidence" value="ECO:0007669"/>
    <property type="project" value="TreeGrafter"/>
</dbReference>
<comment type="caution">
    <text evidence="4">The sequence shown here is derived from an EMBL/GenBank/DDBJ whole genome shotgun (WGS) entry which is preliminary data.</text>
</comment>
<reference evidence="4" key="1">
    <citation type="journal article" date="2023" name="Mol. Phylogenet. Evol.">
        <title>Genome-scale phylogeny and comparative genomics of the fungal order Sordariales.</title>
        <authorList>
            <person name="Hensen N."/>
            <person name="Bonometti L."/>
            <person name="Westerberg I."/>
            <person name="Brannstrom I.O."/>
            <person name="Guillou S."/>
            <person name="Cros-Aarteil S."/>
            <person name="Calhoun S."/>
            <person name="Haridas S."/>
            <person name="Kuo A."/>
            <person name="Mondo S."/>
            <person name="Pangilinan J."/>
            <person name="Riley R."/>
            <person name="LaButti K."/>
            <person name="Andreopoulos B."/>
            <person name="Lipzen A."/>
            <person name="Chen C."/>
            <person name="Yan M."/>
            <person name="Daum C."/>
            <person name="Ng V."/>
            <person name="Clum A."/>
            <person name="Steindorff A."/>
            <person name="Ohm R.A."/>
            <person name="Martin F."/>
            <person name="Silar P."/>
            <person name="Natvig D.O."/>
            <person name="Lalanne C."/>
            <person name="Gautier V."/>
            <person name="Ament-Velasquez S.L."/>
            <person name="Kruys A."/>
            <person name="Hutchinson M.I."/>
            <person name="Powell A.J."/>
            <person name="Barry K."/>
            <person name="Miller A.N."/>
            <person name="Grigoriev I.V."/>
            <person name="Debuchy R."/>
            <person name="Gladieux P."/>
            <person name="Hiltunen Thoren M."/>
            <person name="Johannesson H."/>
        </authorList>
    </citation>
    <scope>NUCLEOTIDE SEQUENCE</scope>
    <source>
        <strain evidence="4">CBS 359.72</strain>
    </source>
</reference>
<dbReference type="Pfam" id="PF05922">
    <property type="entry name" value="Inhibitor_I9"/>
    <property type="match status" value="1"/>
</dbReference>
<evidence type="ECO:0000256" key="1">
    <source>
        <dbReference type="ARBA" id="ARBA00038069"/>
    </source>
</evidence>
<dbReference type="AlphaFoldDB" id="A0AAN7HPD9"/>